<accession>A0A6L9JMT8</accession>
<name>A0A6L9JMT8_PHOLM</name>
<dbReference type="AlphaFoldDB" id="A0A6L9JMT8"/>
<dbReference type="GeneID" id="48851231"/>
<protein>
    <submittedName>
        <fullName evidence="1">Uncharacterized protein</fullName>
    </submittedName>
</protein>
<comment type="caution">
    <text evidence="1">The sequence shown here is derived from an EMBL/GenBank/DDBJ whole genome shotgun (WGS) entry which is preliminary data.</text>
</comment>
<proteinExistence type="predicted"/>
<dbReference type="EMBL" id="WSFA01000049">
    <property type="protein sequence ID" value="NDL40598.1"/>
    <property type="molecule type" value="Genomic_DNA"/>
</dbReference>
<dbReference type="RefSeq" id="WP_011148516.1">
    <property type="nucleotide sequence ID" value="NZ_CAWMTZ010000274.1"/>
</dbReference>
<reference evidence="1 2" key="1">
    <citation type="submission" date="2019-12" db="EMBL/GenBank/DDBJ databases">
        <title>Engineering Photorhabdus to improve their lethality against agricultural pests.</title>
        <authorList>
            <person name="Machado R.A.R."/>
        </authorList>
    </citation>
    <scope>NUCLEOTIDE SEQUENCE [LARGE SCALE GENOMIC DNA]</scope>
    <source>
        <strain evidence="1 2">EN01</strain>
    </source>
</reference>
<evidence type="ECO:0000313" key="2">
    <source>
        <dbReference type="Proteomes" id="UP000479300"/>
    </source>
</evidence>
<dbReference type="Proteomes" id="UP000479300">
    <property type="component" value="Unassembled WGS sequence"/>
</dbReference>
<sequence>MTMVWLWLKDKSDTTNKPRDDLKKNGISLDWINIVINTIHTTMVKAPTD</sequence>
<organism evidence="1 2">
    <name type="scientific">Photorhabdus laumondii subsp. laumondii</name>
    <name type="common">Photorhabdus luminescens subsp. laumondii</name>
    <dbReference type="NCBI Taxonomy" id="141679"/>
    <lineage>
        <taxon>Bacteria</taxon>
        <taxon>Pseudomonadati</taxon>
        <taxon>Pseudomonadota</taxon>
        <taxon>Gammaproteobacteria</taxon>
        <taxon>Enterobacterales</taxon>
        <taxon>Morganellaceae</taxon>
        <taxon>Photorhabdus</taxon>
    </lineage>
</organism>
<evidence type="ECO:0000313" key="1">
    <source>
        <dbReference type="EMBL" id="NDL40598.1"/>
    </source>
</evidence>
<gene>
    <name evidence="1" type="ORF">GPY51_17980</name>
</gene>